<dbReference type="AlphaFoldDB" id="A0A9Q3YMB4"/>
<organism evidence="1 2">
    <name type="scientific">Alloalcanivorax marinus</name>
    <dbReference type="NCBI Taxonomy" id="1177169"/>
    <lineage>
        <taxon>Bacteria</taxon>
        <taxon>Pseudomonadati</taxon>
        <taxon>Pseudomonadota</taxon>
        <taxon>Gammaproteobacteria</taxon>
        <taxon>Oceanospirillales</taxon>
        <taxon>Alcanivoracaceae</taxon>
        <taxon>Alloalcanivorax</taxon>
    </lineage>
</organism>
<dbReference type="RefSeq" id="WP_204429166.1">
    <property type="nucleotide sequence ID" value="NZ_ARXL01000045.1"/>
</dbReference>
<protein>
    <submittedName>
        <fullName evidence="1">Uncharacterized protein</fullName>
    </submittedName>
</protein>
<keyword evidence="2" id="KW-1185">Reference proteome</keyword>
<name>A0A9Q3YMB4_9GAMM</name>
<evidence type="ECO:0000313" key="2">
    <source>
        <dbReference type="Proteomes" id="UP001108027"/>
    </source>
</evidence>
<dbReference type="Proteomes" id="UP001108027">
    <property type="component" value="Unassembled WGS sequence"/>
</dbReference>
<dbReference type="EMBL" id="JAJGNA010000008">
    <property type="protein sequence ID" value="MCC4308639.1"/>
    <property type="molecule type" value="Genomic_DNA"/>
</dbReference>
<evidence type="ECO:0000313" key="1">
    <source>
        <dbReference type="EMBL" id="MCC4308639.1"/>
    </source>
</evidence>
<proteinExistence type="predicted"/>
<comment type="caution">
    <text evidence="1">The sequence shown here is derived from an EMBL/GenBank/DDBJ whole genome shotgun (WGS) entry which is preliminary data.</text>
</comment>
<gene>
    <name evidence="1" type="ORF">LL252_08645</name>
</gene>
<sequence length="67" mass="7265">MIGNGFAWGNGYTIMEEGELDRDTWQLRVSHYLVAGPDGRPLPGRFASLEAAKAFIDGREEGGPGNL</sequence>
<accession>A0A9Q3YMB4</accession>
<reference evidence="1" key="1">
    <citation type="submission" date="2021-10" db="EMBL/GenBank/DDBJ databases">
        <title>The diversity and Nitrogen Metabolism of Culturable Nitrate-Utilizing Bacteria Within the Oxygen Minimum Zone of the Changjiang (Yangtze River)Estuary.</title>
        <authorList>
            <person name="Zhang D."/>
            <person name="Zheng J."/>
            <person name="Liu S."/>
            <person name="He W."/>
        </authorList>
    </citation>
    <scope>NUCLEOTIDE SEQUENCE</scope>
    <source>
        <strain evidence="1">FXH-223</strain>
    </source>
</reference>